<dbReference type="NCBIfam" id="TIGR04183">
    <property type="entry name" value="Por_Secre_tail"/>
    <property type="match status" value="1"/>
</dbReference>
<keyword evidence="3" id="KW-0732">Signal</keyword>
<evidence type="ECO:0000259" key="6">
    <source>
        <dbReference type="Pfam" id="PF24517"/>
    </source>
</evidence>
<dbReference type="Pfam" id="PF18962">
    <property type="entry name" value="Por_Secre_tail"/>
    <property type="match status" value="1"/>
</dbReference>
<dbReference type="InterPro" id="IPR026444">
    <property type="entry name" value="Secre_tail"/>
</dbReference>
<feature type="domain" description="Carbohydrate-binding module family 96" evidence="6">
    <location>
        <begin position="617"/>
        <end position="782"/>
    </location>
</feature>
<dbReference type="Pfam" id="PF24517">
    <property type="entry name" value="CBM96"/>
    <property type="match status" value="1"/>
</dbReference>
<protein>
    <submittedName>
        <fullName evidence="7">DNRLRE domain-containing protein</fullName>
    </submittedName>
</protein>
<dbReference type="InterPro" id="IPR021720">
    <property type="entry name" value="Malectin_dom"/>
</dbReference>
<dbReference type="AlphaFoldDB" id="A0A5R9KAU1"/>
<dbReference type="Proteomes" id="UP000309788">
    <property type="component" value="Unassembled WGS sequence"/>
</dbReference>
<dbReference type="Pfam" id="PF11721">
    <property type="entry name" value="Malectin"/>
    <property type="match status" value="1"/>
</dbReference>
<comment type="caution">
    <text evidence="7">The sequence shown here is derived from an EMBL/GenBank/DDBJ whole genome shotgun (WGS) entry which is preliminary data.</text>
</comment>
<feature type="domain" description="Malectin" evidence="4">
    <location>
        <begin position="462"/>
        <end position="609"/>
    </location>
</feature>
<dbReference type="NCBIfam" id="NF033679">
    <property type="entry name" value="DNRLRE_dom"/>
    <property type="match status" value="1"/>
</dbReference>
<dbReference type="GO" id="GO:0005576">
    <property type="term" value="C:extracellular region"/>
    <property type="evidence" value="ECO:0007669"/>
    <property type="project" value="UniProtKB-SubCell"/>
</dbReference>
<dbReference type="SUPFAM" id="SSF49785">
    <property type="entry name" value="Galactose-binding domain-like"/>
    <property type="match status" value="1"/>
</dbReference>
<evidence type="ECO:0000259" key="4">
    <source>
        <dbReference type="Pfam" id="PF11721"/>
    </source>
</evidence>
<evidence type="ECO:0000256" key="2">
    <source>
        <dbReference type="ARBA" id="ARBA00022525"/>
    </source>
</evidence>
<evidence type="ECO:0000256" key="3">
    <source>
        <dbReference type="ARBA" id="ARBA00022729"/>
    </source>
</evidence>
<keyword evidence="2" id="KW-0964">Secreted</keyword>
<dbReference type="RefSeq" id="WP_138282050.1">
    <property type="nucleotide sequence ID" value="NZ_BMGE01000003.1"/>
</dbReference>
<evidence type="ECO:0000313" key="7">
    <source>
        <dbReference type="EMBL" id="TLU91941.1"/>
    </source>
</evidence>
<keyword evidence="8" id="KW-1185">Reference proteome</keyword>
<dbReference type="OrthoDB" id="1523346at2"/>
<organism evidence="7 8">
    <name type="scientific">Dyadobacter sediminis</name>
    <dbReference type="NCBI Taxonomy" id="1493691"/>
    <lineage>
        <taxon>Bacteria</taxon>
        <taxon>Pseudomonadati</taxon>
        <taxon>Bacteroidota</taxon>
        <taxon>Cytophagia</taxon>
        <taxon>Cytophagales</taxon>
        <taxon>Spirosomataceae</taxon>
        <taxon>Dyadobacter</taxon>
    </lineage>
</organism>
<evidence type="ECO:0000313" key="8">
    <source>
        <dbReference type="Proteomes" id="UP000309788"/>
    </source>
</evidence>
<evidence type="ECO:0000259" key="5">
    <source>
        <dbReference type="Pfam" id="PF18962"/>
    </source>
</evidence>
<evidence type="ECO:0000256" key="1">
    <source>
        <dbReference type="ARBA" id="ARBA00004613"/>
    </source>
</evidence>
<dbReference type="InterPro" id="IPR055372">
    <property type="entry name" value="CBM96"/>
</dbReference>
<comment type="subcellular location">
    <subcellularLocation>
        <location evidence="1">Secreted</location>
    </subcellularLocation>
</comment>
<feature type="domain" description="Secretion system C-terminal sorting" evidence="5">
    <location>
        <begin position="808"/>
        <end position="879"/>
    </location>
</feature>
<reference evidence="7 8" key="1">
    <citation type="submission" date="2019-05" db="EMBL/GenBank/DDBJ databases">
        <authorList>
            <person name="Qu J.-H."/>
        </authorList>
    </citation>
    <scope>NUCLEOTIDE SEQUENCE [LARGE SCALE GENOMIC DNA]</scope>
    <source>
        <strain evidence="7 8">Z12</strain>
    </source>
</reference>
<name>A0A5R9KAU1_9BACT</name>
<accession>A0A5R9KAU1</accession>
<gene>
    <name evidence="7" type="ORF">FEM55_14340</name>
</gene>
<sequence>MTRTLLPQHFFKFLLALLVFVQVSIIAQPTLQWENTIGGPGTDDLTTVLQTKDGGYMLCGSSDGGAGSDKSVGTLGGNGENDIWIVKISADGIKQWDKTIQGLTQDQAADMIQTSDGGYVIAANSRSGTGADKADSNKGFVDYWIIKLDENGVKQWDRTLGGSKTENAATIMQTSDGGYIIGGSSDSDAGPQKKENSKGGTDYWVVKLSSTGTQEWDRTIGGIGNDKLGSMQVTNDGGFILGGSSNSIIGADKSQDTVGKRDYWIVKLASNGSKLWDKTIGSSTDDQLTSIIQTFDGGYIMTGSIDFSLPEEQEVQTMDYDTWVVKVSANGTKEWDKTIGASFSWENYDVLNSVRQQSDGTYILAGDSRGSIGKDKSENSRGQQDFWLFKLDKNGTKIWDKSYFGRDQDFLNSFQITFDGGYILAGSSNSDKEYDKSEDMKGGYFDFWVIKLEPDVIPPPSTIRINAGGPDFTTATKKTFIADKYYAGIDRTSSIASGDILNTTNDVLYRSGRSSPAFSYNIPVANGKVDVTLHFAETYYGAPGKKGGAGSRQFNVNIEGSRKLTNFDIFTAAGGALRAYQRTFPVTVTDGVLNIDFLSGAADLPRVSAIEVVAVTTFTSKLLADAYVQDGTYNKANFGATDFLDVKKSSSNLSANRSAYLKFQLPVASGITSAKLRIYGHNHENSNNISVHAYGVNNDSWTENIINKTNAPAASTASLGYVSVNNVYKYYEIDVTSYVKSQQQPGDQVVTLLLQDPNNRNTRLVFNSKENGANPPQLIVQTAPVTVSNTREGMEEIIAVKEAIEVNIFPNPASEILNIEMADWHKVKTVELLNSRSDVVYDSGDKPVQSVHVKELPTGIYFVRITPADGSSLVRKVLIGK</sequence>
<dbReference type="EMBL" id="VCEI01000025">
    <property type="protein sequence ID" value="TLU91941.1"/>
    <property type="molecule type" value="Genomic_DNA"/>
</dbReference>
<dbReference type="Gene3D" id="2.60.120.430">
    <property type="entry name" value="Galactose-binding lectin"/>
    <property type="match status" value="1"/>
</dbReference>
<dbReference type="PANTHER" id="PTHR42754">
    <property type="entry name" value="ENDOGLUCANASE"/>
    <property type="match status" value="1"/>
</dbReference>
<dbReference type="InterPro" id="IPR008979">
    <property type="entry name" value="Galactose-bd-like_sf"/>
</dbReference>
<proteinExistence type="predicted"/>
<dbReference type="PANTHER" id="PTHR42754:SF1">
    <property type="entry name" value="LIPOPROTEIN"/>
    <property type="match status" value="1"/>
</dbReference>